<accession>A0A1Z4EGH6</accession>
<name>A0A1Z4EGH6_9MYCO</name>
<proteinExistence type="predicted"/>
<reference evidence="2" key="1">
    <citation type="submission" date="2017-06" db="EMBL/GenBank/DDBJ databases">
        <title>Complete Genome Sequence of Mycobacterium shigaense.</title>
        <authorList>
            <person name="Fukano H."/>
            <person name="Yoshida M."/>
            <person name="Kazumi Y."/>
            <person name="Ogura Y."/>
            <person name="Mitarai S."/>
            <person name="Hayashi T."/>
            <person name="Hoshino Y."/>
        </authorList>
    </citation>
    <scope>NUCLEOTIDE SEQUENCE [LARGE SCALE GENOMIC DNA]</scope>
    <source>
        <strain evidence="2">UN-152</strain>
    </source>
</reference>
<dbReference type="KEGG" id="mshg:MSG_01873"/>
<evidence type="ECO:0000313" key="1">
    <source>
        <dbReference type="EMBL" id="BAX92026.1"/>
    </source>
</evidence>
<dbReference type="Proteomes" id="UP000217736">
    <property type="component" value="Chromosome"/>
</dbReference>
<protein>
    <submittedName>
        <fullName evidence="1">Uncharacterized protein</fullName>
    </submittedName>
</protein>
<dbReference type="EMBL" id="AP018164">
    <property type="protein sequence ID" value="BAX92026.1"/>
    <property type="molecule type" value="Genomic_DNA"/>
</dbReference>
<gene>
    <name evidence="1" type="ORF">MSG_01873</name>
</gene>
<organism evidence="1 2">
    <name type="scientific">Mycobacterium shigaense</name>
    <dbReference type="NCBI Taxonomy" id="722731"/>
    <lineage>
        <taxon>Bacteria</taxon>
        <taxon>Bacillati</taxon>
        <taxon>Actinomycetota</taxon>
        <taxon>Actinomycetes</taxon>
        <taxon>Mycobacteriales</taxon>
        <taxon>Mycobacteriaceae</taxon>
        <taxon>Mycobacterium</taxon>
        <taxon>Mycobacterium simiae complex</taxon>
    </lineage>
</organism>
<sequence length="58" mass="6672">MRFYAPDMRDLEAIDAELRLLSRAWRVARVICERMPSTEQIDRLLDERAAAAAAPSRP</sequence>
<evidence type="ECO:0000313" key="2">
    <source>
        <dbReference type="Proteomes" id="UP000217736"/>
    </source>
</evidence>
<dbReference type="AlphaFoldDB" id="A0A1Z4EGH6"/>
<keyword evidence="2" id="KW-1185">Reference proteome</keyword>